<reference evidence="2 3" key="1">
    <citation type="submission" date="2024-04" db="EMBL/GenBank/DDBJ databases">
        <title>Tritrichomonas musculus Genome.</title>
        <authorList>
            <person name="Alves-Ferreira E."/>
            <person name="Grigg M."/>
            <person name="Lorenzi H."/>
            <person name="Galac M."/>
        </authorList>
    </citation>
    <scope>NUCLEOTIDE SEQUENCE [LARGE SCALE GENOMIC DNA]</scope>
    <source>
        <strain evidence="2 3">EAF2021</strain>
    </source>
</reference>
<feature type="region of interest" description="Disordered" evidence="1">
    <location>
        <begin position="1"/>
        <end position="74"/>
    </location>
</feature>
<feature type="compositionally biased region" description="Basic and acidic residues" evidence="1">
    <location>
        <begin position="47"/>
        <end position="61"/>
    </location>
</feature>
<accession>A0ABR2IDC2</accession>
<evidence type="ECO:0000313" key="3">
    <source>
        <dbReference type="Proteomes" id="UP001470230"/>
    </source>
</evidence>
<feature type="compositionally biased region" description="Basic and acidic residues" evidence="1">
    <location>
        <begin position="11"/>
        <end position="37"/>
    </location>
</feature>
<comment type="caution">
    <text evidence="2">The sequence shown here is derived from an EMBL/GenBank/DDBJ whole genome shotgun (WGS) entry which is preliminary data.</text>
</comment>
<keyword evidence="3" id="KW-1185">Reference proteome</keyword>
<protein>
    <recommendedName>
        <fullName evidence="4">Ribosome assembly protein 3</fullName>
    </recommendedName>
</protein>
<proteinExistence type="predicted"/>
<sequence>MKSTADIVNEEMDKFEKERKKKKEDQNKNDKADKENDNNEEEDSEDENRTDKKLFSDILKDENDDDDNEKVVLNNDEDFVEVDGVKTVSFSLNKEMKEGHFDKNGNYIPNQEEEENEENHTYSTETSENDEDTSKLYVSSLEQLISLIPPQKNATEALKASAKDNDRLNAITDCATNLFSLGEMRIYTETIEELKEKLKSNKK</sequence>
<dbReference type="EMBL" id="JAPFFF010000018">
    <property type="protein sequence ID" value="KAK8861044.1"/>
    <property type="molecule type" value="Genomic_DNA"/>
</dbReference>
<evidence type="ECO:0000313" key="2">
    <source>
        <dbReference type="EMBL" id="KAK8861044.1"/>
    </source>
</evidence>
<feature type="region of interest" description="Disordered" evidence="1">
    <location>
        <begin position="99"/>
        <end position="132"/>
    </location>
</feature>
<evidence type="ECO:0008006" key="4">
    <source>
        <dbReference type="Google" id="ProtNLM"/>
    </source>
</evidence>
<organism evidence="2 3">
    <name type="scientific">Tritrichomonas musculus</name>
    <dbReference type="NCBI Taxonomy" id="1915356"/>
    <lineage>
        <taxon>Eukaryota</taxon>
        <taxon>Metamonada</taxon>
        <taxon>Parabasalia</taxon>
        <taxon>Tritrichomonadida</taxon>
        <taxon>Tritrichomonadidae</taxon>
        <taxon>Tritrichomonas</taxon>
    </lineage>
</organism>
<gene>
    <name evidence="2" type="ORF">M9Y10_012736</name>
</gene>
<name>A0ABR2IDC2_9EUKA</name>
<dbReference type="InterPro" id="IPR039905">
    <property type="entry name" value="CD2BP2/Lin1"/>
</dbReference>
<evidence type="ECO:0000256" key="1">
    <source>
        <dbReference type="SAM" id="MobiDB-lite"/>
    </source>
</evidence>
<dbReference type="Proteomes" id="UP001470230">
    <property type="component" value="Unassembled WGS sequence"/>
</dbReference>
<dbReference type="PANTHER" id="PTHR13138:SF3">
    <property type="entry name" value="CD2 ANTIGEN CYTOPLASMIC TAIL-BINDING PROTEIN 2"/>
    <property type="match status" value="1"/>
</dbReference>
<dbReference type="PANTHER" id="PTHR13138">
    <property type="entry name" value="PROTEIN LIN1"/>
    <property type="match status" value="1"/>
</dbReference>